<keyword evidence="5" id="KW-0539">Nucleus</keyword>
<dbReference type="AlphaFoldDB" id="A0AA39M4B2"/>
<comment type="subcellular location">
    <subcellularLocation>
        <location evidence="1">Nucleus</location>
    </subcellularLocation>
</comment>
<feature type="compositionally biased region" description="Basic and acidic residues" evidence="7">
    <location>
        <begin position="164"/>
        <end position="173"/>
    </location>
</feature>
<keyword evidence="11" id="KW-1185">Reference proteome</keyword>
<evidence type="ECO:0000256" key="1">
    <source>
        <dbReference type="ARBA" id="ARBA00004123"/>
    </source>
</evidence>
<proteinExistence type="inferred from homology"/>
<dbReference type="GO" id="GO:0005634">
    <property type="term" value="C:nucleus"/>
    <property type="evidence" value="ECO:0007669"/>
    <property type="project" value="UniProtKB-SubCell"/>
</dbReference>
<keyword evidence="4 6" id="KW-0694">RNA-binding</keyword>
<dbReference type="InterPro" id="IPR000504">
    <property type="entry name" value="RRM_dom"/>
</dbReference>
<dbReference type="SMART" id="SM00360">
    <property type="entry name" value="RRM"/>
    <property type="match status" value="3"/>
</dbReference>
<evidence type="ECO:0000259" key="9">
    <source>
        <dbReference type="PROSITE" id="PS50917"/>
    </source>
</evidence>
<evidence type="ECO:0000256" key="3">
    <source>
        <dbReference type="ARBA" id="ARBA00022553"/>
    </source>
</evidence>
<protein>
    <submittedName>
        <fullName evidence="10">Uncharacterized protein</fullName>
    </submittedName>
</protein>
<gene>
    <name evidence="10" type="ORF">QR680_015078</name>
</gene>
<feature type="region of interest" description="Disordered" evidence="7">
    <location>
        <begin position="361"/>
        <end position="400"/>
    </location>
</feature>
<feature type="domain" description="RRM" evidence="8">
    <location>
        <begin position="283"/>
        <end position="357"/>
    </location>
</feature>
<dbReference type="Gene3D" id="3.30.70.330">
    <property type="match status" value="3"/>
</dbReference>
<evidence type="ECO:0000256" key="4">
    <source>
        <dbReference type="ARBA" id="ARBA00022884"/>
    </source>
</evidence>
<dbReference type="InterPro" id="IPR010912">
    <property type="entry name" value="SPOC_met"/>
</dbReference>
<feature type="region of interest" description="Disordered" evidence="7">
    <location>
        <begin position="1"/>
        <end position="40"/>
    </location>
</feature>
<feature type="compositionally biased region" description="Polar residues" evidence="7">
    <location>
        <begin position="20"/>
        <end position="29"/>
    </location>
</feature>
<feature type="domain" description="SPOC" evidence="9">
    <location>
        <begin position="405"/>
        <end position="556"/>
    </location>
</feature>
<sequence length="575" mass="64623">MSRSSGEENSDDDRRPAAYRSNNGHNSRSVQRRSPEGAQNLSDFYRQRFGSHSPEEYMNLRLSDFDPHFSADEIRSKLDREFRSFQPYEIKVVRNPDDSNSRLAYVNFEKPNHARKIRQSMIPHLQKTFGHRLHVDPAGVIRDQGGKFFPDRFNRSLLAANDTPGKRQSERRRSPQRRQATGGGSSQQTWRLRQEDCDATRTLFVGNLPGDIKEHEIRGVFERHGKVEEVDIKNPNDMNAAYAFVMFQTVEQATEALRTEHDQMIRPRSTRCKIGYGKMKTNHRIWIGKLGDWASKEMVTREFDKFGAVEDVDFEEGSDYAYVTYVDANSASDAVKQMNGFTLGGKDRCIEVEFAKNSRPTRDLRAITRKRAPSEEPEGSMVASSSSSSKPPPAKQPKLPDIETIEQLKEEMASTWKGMVVLKKAEYPLKLHRIAGSEPLLQDALRDDSGTAHKLTITQRLALASQGTLEERLRNTDMKQICLLIGVANGADRSLQPLCKYLNDKQAAGVAIVPEASVYVFSSCEMSDKLLGHFAPNIKVLTRSSSFLLFIIAPKPPNQPNAAVGAAAAAAKSTD</sequence>
<dbReference type="EMBL" id="JAUCMV010000002">
    <property type="protein sequence ID" value="KAK0421141.1"/>
    <property type="molecule type" value="Genomic_DNA"/>
</dbReference>
<evidence type="ECO:0000259" key="8">
    <source>
        <dbReference type="PROSITE" id="PS50102"/>
    </source>
</evidence>
<dbReference type="InterPro" id="IPR016194">
    <property type="entry name" value="SPOC-like_C_dom_sf"/>
</dbReference>
<evidence type="ECO:0000313" key="11">
    <source>
        <dbReference type="Proteomes" id="UP001175271"/>
    </source>
</evidence>
<evidence type="ECO:0000256" key="2">
    <source>
        <dbReference type="ARBA" id="ARBA00005387"/>
    </source>
</evidence>
<dbReference type="InterPro" id="IPR012677">
    <property type="entry name" value="Nucleotide-bd_a/b_plait_sf"/>
</dbReference>
<evidence type="ECO:0000256" key="6">
    <source>
        <dbReference type="PROSITE-ProRule" id="PRU00176"/>
    </source>
</evidence>
<name>A0AA39M4B2_9BILA</name>
<dbReference type="SUPFAM" id="SSF100939">
    <property type="entry name" value="SPOC domain-like"/>
    <property type="match status" value="1"/>
</dbReference>
<dbReference type="Gene3D" id="2.40.290.10">
    <property type="match status" value="1"/>
</dbReference>
<dbReference type="GO" id="GO:0003723">
    <property type="term" value="F:RNA binding"/>
    <property type="evidence" value="ECO:0007669"/>
    <property type="project" value="UniProtKB-UniRule"/>
</dbReference>
<evidence type="ECO:0000256" key="5">
    <source>
        <dbReference type="ARBA" id="ARBA00023242"/>
    </source>
</evidence>
<dbReference type="PROSITE" id="PS50102">
    <property type="entry name" value="RRM"/>
    <property type="match status" value="2"/>
</dbReference>
<dbReference type="PANTHER" id="PTHR23189">
    <property type="entry name" value="RNA RECOGNITION MOTIF-CONTAINING"/>
    <property type="match status" value="1"/>
</dbReference>
<dbReference type="PROSITE" id="PS50917">
    <property type="entry name" value="SPOC"/>
    <property type="match status" value="1"/>
</dbReference>
<dbReference type="SUPFAM" id="SSF54928">
    <property type="entry name" value="RNA-binding domain, RBD"/>
    <property type="match status" value="2"/>
</dbReference>
<feature type="domain" description="RRM" evidence="8">
    <location>
        <begin position="201"/>
        <end position="279"/>
    </location>
</feature>
<reference evidence="10" key="1">
    <citation type="submission" date="2023-06" db="EMBL/GenBank/DDBJ databases">
        <title>Genomic analysis of the entomopathogenic nematode Steinernema hermaphroditum.</title>
        <authorList>
            <person name="Schwarz E.M."/>
            <person name="Heppert J.K."/>
            <person name="Baniya A."/>
            <person name="Schwartz H.T."/>
            <person name="Tan C.-H."/>
            <person name="Antoshechkin I."/>
            <person name="Sternberg P.W."/>
            <person name="Goodrich-Blair H."/>
            <person name="Dillman A.R."/>
        </authorList>
    </citation>
    <scope>NUCLEOTIDE SEQUENCE</scope>
    <source>
        <strain evidence="10">PS9179</strain>
        <tissue evidence="10">Whole animal</tissue>
    </source>
</reference>
<dbReference type="InterPro" id="IPR012921">
    <property type="entry name" value="SPOC_C"/>
</dbReference>
<comment type="caution">
    <text evidence="10">The sequence shown here is derived from an EMBL/GenBank/DDBJ whole genome shotgun (WGS) entry which is preliminary data.</text>
</comment>
<organism evidence="10 11">
    <name type="scientific">Steinernema hermaphroditum</name>
    <dbReference type="NCBI Taxonomy" id="289476"/>
    <lineage>
        <taxon>Eukaryota</taxon>
        <taxon>Metazoa</taxon>
        <taxon>Ecdysozoa</taxon>
        <taxon>Nematoda</taxon>
        <taxon>Chromadorea</taxon>
        <taxon>Rhabditida</taxon>
        <taxon>Tylenchina</taxon>
        <taxon>Panagrolaimomorpha</taxon>
        <taxon>Strongyloidoidea</taxon>
        <taxon>Steinernematidae</taxon>
        <taxon>Steinernema</taxon>
    </lineage>
</organism>
<dbReference type="InterPro" id="IPR035979">
    <property type="entry name" value="RBD_domain_sf"/>
</dbReference>
<evidence type="ECO:0000256" key="7">
    <source>
        <dbReference type="SAM" id="MobiDB-lite"/>
    </source>
</evidence>
<comment type="similarity">
    <text evidence="2">Belongs to the RRM Spen family.</text>
</comment>
<feature type="region of interest" description="Disordered" evidence="7">
    <location>
        <begin position="159"/>
        <end position="192"/>
    </location>
</feature>
<evidence type="ECO:0000313" key="10">
    <source>
        <dbReference type="EMBL" id="KAK0421141.1"/>
    </source>
</evidence>
<accession>A0AA39M4B2</accession>
<keyword evidence="3" id="KW-0597">Phosphoprotein</keyword>
<dbReference type="Pfam" id="PF07744">
    <property type="entry name" value="SPOC"/>
    <property type="match status" value="1"/>
</dbReference>
<dbReference type="Pfam" id="PF00076">
    <property type="entry name" value="RRM_1"/>
    <property type="match status" value="2"/>
</dbReference>
<dbReference type="Proteomes" id="UP001175271">
    <property type="component" value="Unassembled WGS sequence"/>
</dbReference>